<dbReference type="HOGENOM" id="CLU_1255475_0_0_6"/>
<name>L0GYU1_9GAMM</name>
<dbReference type="EMBL" id="CP003051">
    <property type="protein sequence ID" value="AGA90540.1"/>
    <property type="molecule type" value="Genomic_DNA"/>
</dbReference>
<evidence type="ECO:0000313" key="2">
    <source>
        <dbReference type="Proteomes" id="UP000010816"/>
    </source>
</evidence>
<dbReference type="STRING" id="765912.Thimo_1768"/>
<evidence type="ECO:0000313" key="1">
    <source>
        <dbReference type="EMBL" id="AGA90540.1"/>
    </source>
</evidence>
<sequence length="220" mass="24625">MSSNNFSDRFLNAVGSDLNLIERALTNKLHDYIQLKTLVALIAGESSQQAKAVVKAELYHACYVGQLKAERIPGKPGIPIQSGFTAGPFSETNTKVVDATDDDYIIHRDNARRYFQWLGAMPEEGTPLSCWLRGKTADESRKLREDQQDKADFQQMAIERWRISPQMRITGPNGCAQIVGKAYVQKYTPDTVEGWAREVAPEGVKGKRGRPKKISVAQRK</sequence>
<dbReference type="Proteomes" id="UP000010816">
    <property type="component" value="Chromosome"/>
</dbReference>
<dbReference type="RefSeq" id="WP_015280681.1">
    <property type="nucleotide sequence ID" value="NC_019940.1"/>
</dbReference>
<proteinExistence type="predicted"/>
<reference evidence="1 2" key="1">
    <citation type="submission" date="2011-09" db="EMBL/GenBank/DDBJ databases">
        <title>Complete sequence of chromosome of Thioflavicoccus mobilis 8321.</title>
        <authorList>
            <consortium name="US DOE Joint Genome Institute"/>
            <person name="Lucas S."/>
            <person name="Han J."/>
            <person name="Lapidus A."/>
            <person name="Cheng J.-F."/>
            <person name="Goodwin L."/>
            <person name="Pitluck S."/>
            <person name="Peters L."/>
            <person name="Ovchinnikova G."/>
            <person name="Lu M."/>
            <person name="Detter J.C."/>
            <person name="Han C."/>
            <person name="Tapia R."/>
            <person name="Land M."/>
            <person name="Hauser L."/>
            <person name="Kyrpides N."/>
            <person name="Ivanova N."/>
            <person name="Pagani I."/>
            <person name="Vogl K."/>
            <person name="Liu Z."/>
            <person name="Imhoff J."/>
            <person name="Thiel V."/>
            <person name="Frigaard N.-U."/>
            <person name="Bryant D."/>
            <person name="Woyke T."/>
        </authorList>
    </citation>
    <scope>NUCLEOTIDE SEQUENCE [LARGE SCALE GENOMIC DNA]</scope>
    <source>
        <strain evidence="1 2">8321</strain>
    </source>
</reference>
<gene>
    <name evidence="1" type="ORF">Thimo_1768</name>
</gene>
<organism evidence="1 2">
    <name type="scientific">Thioflavicoccus mobilis 8321</name>
    <dbReference type="NCBI Taxonomy" id="765912"/>
    <lineage>
        <taxon>Bacteria</taxon>
        <taxon>Pseudomonadati</taxon>
        <taxon>Pseudomonadota</taxon>
        <taxon>Gammaproteobacteria</taxon>
        <taxon>Chromatiales</taxon>
        <taxon>Chromatiaceae</taxon>
        <taxon>Thioflavicoccus</taxon>
    </lineage>
</organism>
<dbReference type="KEGG" id="tmb:Thimo_1768"/>
<keyword evidence="2" id="KW-1185">Reference proteome</keyword>
<accession>L0GYU1</accession>
<dbReference type="AlphaFoldDB" id="L0GYU1"/>
<protein>
    <submittedName>
        <fullName evidence="1">Uncharacterized protein</fullName>
    </submittedName>
</protein>